<comment type="caution">
    <text evidence="2">The sequence shown here is derived from an EMBL/GenBank/DDBJ whole genome shotgun (WGS) entry which is preliminary data.</text>
</comment>
<evidence type="ECO:0000313" key="3">
    <source>
        <dbReference type="Proteomes" id="UP000237797"/>
    </source>
</evidence>
<protein>
    <submittedName>
        <fullName evidence="2">Acetone carboxylase alpha subunit</fullName>
    </submittedName>
</protein>
<dbReference type="PANTHER" id="PTHR11365:SF23">
    <property type="entry name" value="HYPOTHETICAL 5-OXOPROLINASE (EUROFUNG)-RELATED"/>
    <property type="match status" value="1"/>
</dbReference>
<sequence length="785" mass="88483">MAIQQEELLGKKTGKKGIGWGGKTLKEMRREITRLSKETGHYAGLTRLPLKESDPIRFEKIFSKLRGGIVHARETAKKVAASPIVEQEGELCFSLYTPEADSIVTSTGIIIHVGTMGAAIKYMIENDYEENPGIEDGDIFCNNDNSIGNVHTCDVHTIVPIFWEGELVSWVGGVTHVIDTGAIAPGSMAIGPVDRYGDGYQVTCRKIGRNDTLFKDWILESQRSIRTKKYWILDEKTRIAGCHMIRKLVLDIIREEGIDTYKQFIREIIEDGRRGFVNQVKTLLIPGKYRGVSFCDVPMKKNNVPAYAKVDTIMHSPSEITVHKDGKLEIDFEGTNRWGWHSFNATSVSITSGIWVMLSQTLLPNDRINDGAYYASKFGLPRGSWLNPDDIRTAHSETWHSLVTAWTPLWRGLSRGYFGRGYLEEVNAGNAHTTNWLQGGGINQYGEIHAVNSFEAAAEGVGASAVKDGISHAAALWNPEGDMGDMEIWELAEPLIYLGRQILPGSGGAGKYRGGNGWQSLRMVWGAKDWTMFFSGNGYMCTDCGLMGGYPAASGYRFAAHNTDLKERIAKKLPIPTGGDIDPDNPVYETLMNARVIHRDKQCVTTEELFEDYDLYLNYLRGGPGFGDPLERDPKKVEQDLNEGHILPRYAESVYGAVFTQKDDGSYAVDVEKTRERRSQMRKERLKRGIPTKKWMEKERKKILNKEASLQVLHMYAGSFALSKKFTDEFKAFWDLPEDWLVYEDELDMPIYGAHRAWYRKNDKRLNIEGHTEVLGYGEIRTENH</sequence>
<dbReference type="InterPro" id="IPR045079">
    <property type="entry name" value="Oxoprolinase-like"/>
</dbReference>
<dbReference type="GO" id="GO:0017168">
    <property type="term" value="F:5-oxoprolinase (ATP-hydrolyzing) activity"/>
    <property type="evidence" value="ECO:0007669"/>
    <property type="project" value="TreeGrafter"/>
</dbReference>
<dbReference type="Pfam" id="PF02538">
    <property type="entry name" value="Hydantoinase_B"/>
    <property type="match status" value="1"/>
</dbReference>
<dbReference type="GO" id="GO:0006749">
    <property type="term" value="P:glutathione metabolic process"/>
    <property type="evidence" value="ECO:0007669"/>
    <property type="project" value="TreeGrafter"/>
</dbReference>
<evidence type="ECO:0000259" key="1">
    <source>
        <dbReference type="Pfam" id="PF02538"/>
    </source>
</evidence>
<keyword evidence="3" id="KW-1185">Reference proteome</keyword>
<reference evidence="2 3" key="1">
    <citation type="submission" date="2018-03" db="EMBL/GenBank/DDBJ databases">
        <title>Genomic Encyclopedia of Archaeal and Bacterial Type Strains, Phase II (KMG-II): from individual species to whole genera.</title>
        <authorList>
            <person name="Goeker M."/>
        </authorList>
    </citation>
    <scope>NUCLEOTIDE SEQUENCE [LARGE SCALE GENOMIC DNA]</scope>
    <source>
        <strain evidence="2 3">DSM 44946</strain>
    </source>
</reference>
<accession>A0A2T0LAM2</accession>
<organism evidence="2 3">
    <name type="scientific">Planifilum fimeticola</name>
    <dbReference type="NCBI Taxonomy" id="201975"/>
    <lineage>
        <taxon>Bacteria</taxon>
        <taxon>Bacillati</taxon>
        <taxon>Bacillota</taxon>
        <taxon>Bacilli</taxon>
        <taxon>Bacillales</taxon>
        <taxon>Thermoactinomycetaceae</taxon>
        <taxon>Planifilum</taxon>
    </lineage>
</organism>
<dbReference type="RefSeq" id="WP_106346716.1">
    <property type="nucleotide sequence ID" value="NZ_PVNE01000044.1"/>
</dbReference>
<dbReference type="AlphaFoldDB" id="A0A2T0LAM2"/>
<feature type="domain" description="Hydantoinase B/oxoprolinase" evidence="1">
    <location>
        <begin position="54"/>
        <end position="629"/>
    </location>
</feature>
<proteinExistence type="predicted"/>
<dbReference type="OrthoDB" id="102473at2"/>
<gene>
    <name evidence="2" type="ORF">CLV97_1443</name>
</gene>
<dbReference type="Proteomes" id="UP000237797">
    <property type="component" value="Unassembled WGS sequence"/>
</dbReference>
<name>A0A2T0LAM2_9BACL</name>
<dbReference type="GO" id="GO:0005829">
    <property type="term" value="C:cytosol"/>
    <property type="evidence" value="ECO:0007669"/>
    <property type="project" value="TreeGrafter"/>
</dbReference>
<dbReference type="EMBL" id="PVNE01000044">
    <property type="protein sequence ID" value="PRX38607.1"/>
    <property type="molecule type" value="Genomic_DNA"/>
</dbReference>
<evidence type="ECO:0000313" key="2">
    <source>
        <dbReference type="EMBL" id="PRX38607.1"/>
    </source>
</evidence>
<dbReference type="InterPro" id="IPR003692">
    <property type="entry name" value="Hydantoinase_B"/>
</dbReference>
<dbReference type="PANTHER" id="PTHR11365">
    <property type="entry name" value="5-OXOPROLINASE RELATED"/>
    <property type="match status" value="1"/>
</dbReference>